<sequence length="397" mass="45973">MINYEKRYEILRNMLEDEGIDVEGVERKLKNFRVETPSWGYADSGTRFAVFKQKGSARNVKEKLQDAAMVHKLTGICPTVALHIPWDMYDDWDELLKYAESLGVKPGAINPNLFQDDEYKLGSLTHVDKKVREKAINHIKECIEIAKRLGSKDISLWLADGTNHPGQDDFRKRKHRLEESLREVYSYLDSDMRLLIEYKFFEPAFYHTDIPDWGTAMILSRKLGDRAYVLVDLGHHPLGTNIEQIVAILVDEGKLGGFHFNNKKYADDDLTTGSINPYELFLIFNELVSAEEDGLKMNIAYMIDESHNLKNKIEEMIQSVENIFKTYAKALIVNRKLLRKYQEECDIVMAENTLVKAFDTDVMPLIYKVREEMGVPLDPLKTFRESGYMEKVVKERV</sequence>
<keyword evidence="3 5" id="KW-0413">Isomerase</keyword>
<protein>
    <submittedName>
        <fullName evidence="5">L-rhamnose isomerase</fullName>
        <ecNumber evidence="5">5.3.1.14</ecNumber>
    </submittedName>
</protein>
<accession>A0A7C3RV52</accession>
<gene>
    <name evidence="5" type="primary">rhaI</name>
    <name evidence="5" type="ORF">ENW00_00560</name>
</gene>
<evidence type="ECO:0000256" key="1">
    <source>
        <dbReference type="ARBA" id="ARBA00022723"/>
    </source>
</evidence>
<evidence type="ECO:0000259" key="4">
    <source>
        <dbReference type="Pfam" id="PF01261"/>
    </source>
</evidence>
<dbReference type="PANTHER" id="PTHR30268">
    <property type="entry name" value="L-RHAMNOSE ISOMERASE"/>
    <property type="match status" value="1"/>
</dbReference>
<dbReference type="GO" id="GO:0019301">
    <property type="term" value="P:rhamnose catabolic process"/>
    <property type="evidence" value="ECO:0007669"/>
    <property type="project" value="TreeGrafter"/>
</dbReference>
<dbReference type="AlphaFoldDB" id="A0A7C3RV52"/>
<dbReference type="GO" id="GO:0008740">
    <property type="term" value="F:L-rhamnose isomerase activity"/>
    <property type="evidence" value="ECO:0007669"/>
    <property type="project" value="UniProtKB-EC"/>
</dbReference>
<keyword evidence="1" id="KW-0479">Metal-binding</keyword>
<evidence type="ECO:0000256" key="2">
    <source>
        <dbReference type="ARBA" id="ARBA00023211"/>
    </source>
</evidence>
<evidence type="ECO:0000313" key="5">
    <source>
        <dbReference type="EMBL" id="HFX12645.1"/>
    </source>
</evidence>
<name>A0A7C3RV52_DICTH</name>
<dbReference type="InterPro" id="IPR036237">
    <property type="entry name" value="Xyl_isomerase-like_sf"/>
</dbReference>
<dbReference type="InterPro" id="IPR013457">
    <property type="entry name" value="Rhamnose_iso-rel"/>
</dbReference>
<dbReference type="PANTHER" id="PTHR30268:SF0">
    <property type="entry name" value="L-RHAMNOSE ISOMERASE"/>
    <property type="match status" value="1"/>
</dbReference>
<evidence type="ECO:0000256" key="3">
    <source>
        <dbReference type="ARBA" id="ARBA00023235"/>
    </source>
</evidence>
<reference evidence="5" key="1">
    <citation type="journal article" date="2020" name="mSystems">
        <title>Genome- and Community-Level Interaction Insights into Carbon Utilization and Element Cycling Functions of Hydrothermarchaeota in Hydrothermal Sediment.</title>
        <authorList>
            <person name="Zhou Z."/>
            <person name="Liu Y."/>
            <person name="Xu W."/>
            <person name="Pan J."/>
            <person name="Luo Z.H."/>
            <person name="Li M."/>
        </authorList>
    </citation>
    <scope>NUCLEOTIDE SEQUENCE [LARGE SCALE GENOMIC DNA]</scope>
    <source>
        <strain evidence="5">SpSt-81</strain>
    </source>
</reference>
<feature type="domain" description="Xylose isomerase-like TIM barrel" evidence="4">
    <location>
        <begin position="84"/>
        <end position="268"/>
    </location>
</feature>
<dbReference type="NCBIfam" id="TIGR02635">
    <property type="entry name" value="RhaI_grampos"/>
    <property type="match status" value="1"/>
</dbReference>
<comment type="caution">
    <text evidence="5">The sequence shown here is derived from an EMBL/GenBank/DDBJ whole genome shotgun (WGS) entry which is preliminary data.</text>
</comment>
<keyword evidence="2" id="KW-0464">Manganese</keyword>
<proteinExistence type="predicted"/>
<organism evidence="5">
    <name type="scientific">Dictyoglomus thermophilum</name>
    <dbReference type="NCBI Taxonomy" id="14"/>
    <lineage>
        <taxon>Bacteria</taxon>
        <taxon>Pseudomonadati</taxon>
        <taxon>Dictyoglomota</taxon>
        <taxon>Dictyoglomia</taxon>
        <taxon>Dictyoglomales</taxon>
        <taxon>Dictyoglomaceae</taxon>
        <taxon>Dictyoglomus</taxon>
    </lineage>
</organism>
<dbReference type="GO" id="GO:0019324">
    <property type="term" value="P:L-lyxose metabolic process"/>
    <property type="evidence" value="ECO:0007669"/>
    <property type="project" value="TreeGrafter"/>
</dbReference>
<dbReference type="Pfam" id="PF01261">
    <property type="entry name" value="AP_endonuc_2"/>
    <property type="match status" value="1"/>
</dbReference>
<dbReference type="SUPFAM" id="SSF51658">
    <property type="entry name" value="Xylose isomerase-like"/>
    <property type="match status" value="1"/>
</dbReference>
<dbReference type="InterPro" id="IPR013022">
    <property type="entry name" value="Xyl_isomerase-like_TIM-brl"/>
</dbReference>
<dbReference type="Gene3D" id="3.20.20.150">
    <property type="entry name" value="Divalent-metal-dependent TIM barrel enzymes"/>
    <property type="match status" value="1"/>
</dbReference>
<dbReference type="EMBL" id="DTIN01000008">
    <property type="protein sequence ID" value="HFX12645.1"/>
    <property type="molecule type" value="Genomic_DNA"/>
</dbReference>
<dbReference type="InterPro" id="IPR050337">
    <property type="entry name" value="L-rhamnose_isomerase"/>
</dbReference>
<dbReference type="FunFam" id="3.20.20.150:FF:000024">
    <property type="entry name" value="L-rhamnose isomerase"/>
    <property type="match status" value="1"/>
</dbReference>
<dbReference type="EC" id="5.3.1.14" evidence="5"/>
<dbReference type="GO" id="GO:0046872">
    <property type="term" value="F:metal ion binding"/>
    <property type="evidence" value="ECO:0007669"/>
    <property type="project" value="UniProtKB-KW"/>
</dbReference>